<keyword evidence="1" id="KW-0812">Transmembrane</keyword>
<evidence type="ECO:0008006" key="4">
    <source>
        <dbReference type="Google" id="ProtNLM"/>
    </source>
</evidence>
<evidence type="ECO:0000313" key="2">
    <source>
        <dbReference type="EMBL" id="EGD49743.1"/>
    </source>
</evidence>
<feature type="transmembrane region" description="Helical" evidence="1">
    <location>
        <begin position="16"/>
        <end position="35"/>
    </location>
</feature>
<keyword evidence="1" id="KW-1133">Transmembrane helix</keyword>
<dbReference type="OrthoDB" id="1741172at2"/>
<dbReference type="Proteomes" id="UP000003860">
    <property type="component" value="Unassembled WGS sequence"/>
</dbReference>
<protein>
    <recommendedName>
        <fullName evidence="4">ABC3 transporter permease protein domain-containing protein</fullName>
    </recommendedName>
</protein>
<keyword evidence="3" id="KW-1185">Reference proteome</keyword>
<dbReference type="RefSeq" id="WP_004616662.1">
    <property type="nucleotide sequence ID" value="NZ_ACXX02000001.1"/>
</dbReference>
<dbReference type="EMBL" id="ACXX02000001">
    <property type="protein sequence ID" value="EGD49743.1"/>
    <property type="molecule type" value="Genomic_DNA"/>
</dbReference>
<reference evidence="2" key="2">
    <citation type="submission" date="2011-01" db="EMBL/GenBank/DDBJ databases">
        <title>The Non-contiguous Finished genome of Clostridium papyrosolvens.</title>
        <authorList>
            <person name="Lucas S."/>
            <person name="Copeland A."/>
            <person name="Lapidus A."/>
            <person name="Cheng J.-F."/>
            <person name="Goodwin L."/>
            <person name="Pitluck S."/>
            <person name="Misra M."/>
            <person name="Chertkov O."/>
            <person name="Detter J.C."/>
            <person name="Han C."/>
            <person name="Tapia R."/>
            <person name="Land M."/>
            <person name="Hauser L."/>
            <person name="Kyrpides N."/>
            <person name="Ivanova N."/>
            <person name="Pagani I."/>
            <person name="Mouttaki H."/>
            <person name="He Z."/>
            <person name="Zhou J."/>
            <person name="Hemme C.L."/>
            <person name="Woyke T."/>
        </authorList>
    </citation>
    <scope>NUCLEOTIDE SEQUENCE [LARGE SCALE GENOMIC DNA]</scope>
    <source>
        <strain evidence="2">DSM 2782</strain>
    </source>
</reference>
<evidence type="ECO:0000313" key="3">
    <source>
        <dbReference type="Proteomes" id="UP000003860"/>
    </source>
</evidence>
<feature type="transmembrane region" description="Helical" evidence="1">
    <location>
        <begin position="377"/>
        <end position="399"/>
    </location>
</feature>
<dbReference type="STRING" id="588581.Cpap_4185"/>
<accession>F1T8E5</accession>
<dbReference type="AlphaFoldDB" id="F1T8E5"/>
<name>F1T8E5_9FIRM</name>
<feature type="transmembrane region" description="Helical" evidence="1">
    <location>
        <begin position="284"/>
        <end position="312"/>
    </location>
</feature>
<gene>
    <name evidence="2" type="ORF">Cpap_4185</name>
</gene>
<proteinExistence type="predicted"/>
<comment type="caution">
    <text evidence="2">The sequence shown here is derived from an EMBL/GenBank/DDBJ whole genome shotgun (WGS) entry which is preliminary data.</text>
</comment>
<organism evidence="2 3">
    <name type="scientific">Ruminiclostridium papyrosolvens DSM 2782</name>
    <dbReference type="NCBI Taxonomy" id="588581"/>
    <lineage>
        <taxon>Bacteria</taxon>
        <taxon>Bacillati</taxon>
        <taxon>Bacillota</taxon>
        <taxon>Clostridia</taxon>
        <taxon>Eubacteriales</taxon>
        <taxon>Oscillospiraceae</taxon>
        <taxon>Ruminiclostridium</taxon>
    </lineage>
</organism>
<feature type="transmembrane region" description="Helical" evidence="1">
    <location>
        <begin position="332"/>
        <end position="357"/>
    </location>
</feature>
<keyword evidence="1" id="KW-0472">Membrane</keyword>
<reference evidence="2" key="1">
    <citation type="submission" date="2009-07" db="EMBL/GenBank/DDBJ databases">
        <authorList>
            <consortium name="US DOE Joint Genome Institute (JGI-PGF)"/>
            <person name="Lucas S."/>
            <person name="Copeland A."/>
            <person name="Lapidus A."/>
            <person name="Glavina del Rio T."/>
            <person name="Tice H."/>
            <person name="Bruce D."/>
            <person name="Goodwin L."/>
            <person name="Pitluck S."/>
            <person name="Larimer F."/>
            <person name="Land M.L."/>
            <person name="Mouttaki H."/>
            <person name="He Z."/>
            <person name="Zhou J."/>
            <person name="Hemme C.L."/>
        </authorList>
    </citation>
    <scope>NUCLEOTIDE SEQUENCE [LARGE SCALE GENOMIC DNA]</scope>
    <source>
        <strain evidence="2">DSM 2782</strain>
    </source>
</reference>
<evidence type="ECO:0000256" key="1">
    <source>
        <dbReference type="SAM" id="Phobius"/>
    </source>
</evidence>
<sequence length="411" mass="46795">MKTLFLAFKLFGKNKFLNIVLVFELAAIGIILVVASNMSQYSTSSINTFKNSSDRIIYCMDPNWYKKDKITFNFYSELRNKTKDLKYFKGISEIGGTFIYFNRKQLEDKLPANGREASNVILYDDETSKAIRYPLSEGKWFSTEKVNGYVPCVVGGIYAKNYNVGDKIIGYTFIDNNYTIQNCNLVITGKLAKPEKVLILDYSSINIDLPVSKLYINMIENELFLIAPRSQLQIPSELTPNVLLYLDNSCPESEIAGLRKKLTFSYTKTDTELLEAERNENSQLVAIVLPFVFMLFLISLCGIVTMCLLTTLNNMETFSIYYLTGCSRKRTIFITGIYSLLYIIFAGILFLIGLSAFYHSNNARIVNVYFIMNSKSILFTATACILPALLSFIIPFYALRKNNPVEMLKID</sequence>